<evidence type="ECO:0000313" key="2">
    <source>
        <dbReference type="Proteomes" id="UP000615796"/>
    </source>
</evidence>
<comment type="caution">
    <text evidence="1">The sequence shown here is derived from an EMBL/GenBank/DDBJ whole genome shotgun (WGS) entry which is preliminary data.</text>
</comment>
<dbReference type="RefSeq" id="WP_187027438.1">
    <property type="nucleotide sequence ID" value="NZ_JACRUP010000035.1"/>
</dbReference>
<protein>
    <submittedName>
        <fullName evidence="1">Uncharacterized protein</fullName>
    </submittedName>
</protein>
<reference evidence="1" key="1">
    <citation type="submission" date="2020-08" db="EMBL/GenBank/DDBJ databases">
        <title>Genome Sequencing and Pan-Genome Analysis of Migratory bird Vibrio Strains, Inner Mongolia.</title>
        <authorList>
            <person name="Zheng L."/>
        </authorList>
    </citation>
    <scope>NUCLEOTIDE SEQUENCE</scope>
    <source>
        <strain evidence="1">M13F</strain>
    </source>
</reference>
<sequence length="375" mass="43801">MGKSVQQRKQNKDDWFDSVVQNAILFLNSSFENLEDSPRSSVIDLYTAIELLFKARLMKEHWALIITRPEDAKITSFENGNFHSVYLEQSEKRLTNICGEKFKKEAMDNFKALGEHRNQIVHFAHTGFGENRKTVIFEHWASWYYLYDLVTKQWSEIFDSYLKHFERFNKRIYRNTDFLQVKYDAIDKDIENEKKKGTEVLTCPSCHFNSAVVKKTNYWGKDFECLVCDVKDEIPKEIKAAISCEHCDKLVSYFLLRSNECNHCSGEISEKYALDEYIKIYHEGYEDDEDLYHCLPVGHCHNCESETATVVVIEGVEVCVSCGVQGWRIMFCEHCSEYVTGDRNKIVHFACHLCEDEVRKGIEESFAQFEAECGE</sequence>
<dbReference type="EMBL" id="JACRUP010000035">
    <property type="protein sequence ID" value="MBC5853326.1"/>
    <property type="molecule type" value="Genomic_DNA"/>
</dbReference>
<organism evidence="1 2">
    <name type="scientific">Vibrio metschnikovii</name>
    <dbReference type="NCBI Taxonomy" id="28172"/>
    <lineage>
        <taxon>Bacteria</taxon>
        <taxon>Pseudomonadati</taxon>
        <taxon>Pseudomonadota</taxon>
        <taxon>Gammaproteobacteria</taxon>
        <taxon>Vibrionales</taxon>
        <taxon>Vibrionaceae</taxon>
        <taxon>Vibrio</taxon>
    </lineage>
</organism>
<proteinExistence type="predicted"/>
<name>A0A9X0UKW9_VIBME</name>
<accession>A0A9X0UKW9</accession>
<dbReference type="AlphaFoldDB" id="A0A9X0UKW9"/>
<gene>
    <name evidence="1" type="ORF">H8Q88_20830</name>
</gene>
<keyword evidence="2" id="KW-1185">Reference proteome</keyword>
<evidence type="ECO:0000313" key="1">
    <source>
        <dbReference type="EMBL" id="MBC5853326.1"/>
    </source>
</evidence>
<dbReference type="Proteomes" id="UP000615796">
    <property type="component" value="Unassembled WGS sequence"/>
</dbReference>